<reference evidence="2" key="1">
    <citation type="submission" date="2022-07" db="EMBL/GenBank/DDBJ databases">
        <authorList>
            <person name="Wu T."/>
        </authorList>
    </citation>
    <scope>NUCLEOTIDE SEQUENCE</scope>
    <source>
        <strain evidence="2">SD-1</strain>
    </source>
</reference>
<dbReference type="RefSeq" id="WP_069695921.1">
    <property type="nucleotide sequence ID" value="NZ_CP043010.1"/>
</dbReference>
<dbReference type="AlphaFoldDB" id="A0AAX3EG18"/>
<keyword evidence="3" id="KW-1185">Reference proteome</keyword>
<dbReference type="Pfam" id="PF05235">
    <property type="entry name" value="CHAD"/>
    <property type="match status" value="1"/>
</dbReference>
<dbReference type="EMBL" id="CP101185">
    <property type="protein sequence ID" value="UYV96893.1"/>
    <property type="molecule type" value="Genomic_DNA"/>
</dbReference>
<gene>
    <name evidence="2" type="ORF">NL394_17855</name>
</gene>
<dbReference type="InterPro" id="IPR007899">
    <property type="entry name" value="CHAD_dom"/>
</dbReference>
<dbReference type="InterPro" id="IPR038186">
    <property type="entry name" value="CHAD_dom_sf"/>
</dbReference>
<proteinExistence type="predicted"/>
<organism evidence="2 3">
    <name type="scientific">Paenarthrobacter ureafaciens</name>
    <dbReference type="NCBI Taxonomy" id="37931"/>
    <lineage>
        <taxon>Bacteria</taxon>
        <taxon>Bacillati</taxon>
        <taxon>Actinomycetota</taxon>
        <taxon>Actinomycetes</taxon>
        <taxon>Micrococcales</taxon>
        <taxon>Micrococcaceae</taxon>
        <taxon>Paenarthrobacter</taxon>
    </lineage>
</organism>
<dbReference type="PANTHER" id="PTHR39339:SF1">
    <property type="entry name" value="CHAD DOMAIN-CONTAINING PROTEIN"/>
    <property type="match status" value="1"/>
</dbReference>
<dbReference type="PANTHER" id="PTHR39339">
    <property type="entry name" value="SLR1444 PROTEIN"/>
    <property type="match status" value="1"/>
</dbReference>
<protein>
    <submittedName>
        <fullName evidence="2">CHAD domain-containing protein</fullName>
    </submittedName>
</protein>
<dbReference type="Gene3D" id="1.40.20.10">
    <property type="entry name" value="CHAD domain"/>
    <property type="match status" value="1"/>
</dbReference>
<dbReference type="PROSITE" id="PS51708">
    <property type="entry name" value="CHAD"/>
    <property type="match status" value="1"/>
</dbReference>
<dbReference type="Proteomes" id="UP001163293">
    <property type="component" value="Chromosome"/>
</dbReference>
<name>A0AAX3EG18_PAEUR</name>
<evidence type="ECO:0000313" key="2">
    <source>
        <dbReference type="EMBL" id="UYV96893.1"/>
    </source>
</evidence>
<accession>A0AAX3EG18</accession>
<evidence type="ECO:0000259" key="1">
    <source>
        <dbReference type="PROSITE" id="PS51708"/>
    </source>
</evidence>
<dbReference type="SMART" id="SM00880">
    <property type="entry name" value="CHAD"/>
    <property type="match status" value="1"/>
</dbReference>
<sequence length="298" mass="32477">MASEVRESLDAYLAFQIAEVQRSMPLISAADQEAVHSARLALRRLRSGISCFGIFLPPAPPEARHGIRWLATSLGEARDLFVLAQRVKLWLDAPVPWRSAEVLRTAVEGLVERSNSIARHVAGDLRASRAITDFAGLPSHGTGPNGPTDGQAIACLHRQWEVMQQRIAEAEKSRSGSARNELLHDARKDVKRLRYALEAVAGALGPGSLLILQPAVALQRVLGEHHDAVASLAWMDTLAVDRGIDASDLDQLRHMEARRLEEAEREYSRTLLETPVPAPGAVLSSDGAIPAVRLQDQS</sequence>
<feature type="domain" description="CHAD" evidence="1">
    <location>
        <begin position="2"/>
        <end position="276"/>
    </location>
</feature>
<evidence type="ECO:0000313" key="3">
    <source>
        <dbReference type="Proteomes" id="UP001163293"/>
    </source>
</evidence>